<keyword evidence="1" id="KW-1133">Transmembrane helix</keyword>
<protein>
    <submittedName>
        <fullName evidence="2">Uncharacterized protein</fullName>
    </submittedName>
</protein>
<dbReference type="KEGG" id="pft:JBW_02046"/>
<organism evidence="2 3">
    <name type="scientific">Pelosinus fermentans JBW45</name>
    <dbReference type="NCBI Taxonomy" id="1192197"/>
    <lineage>
        <taxon>Bacteria</taxon>
        <taxon>Bacillati</taxon>
        <taxon>Bacillota</taxon>
        <taxon>Negativicutes</taxon>
        <taxon>Selenomonadales</taxon>
        <taxon>Sporomusaceae</taxon>
        <taxon>Pelosinus</taxon>
    </lineage>
</organism>
<evidence type="ECO:0000313" key="2">
    <source>
        <dbReference type="EMBL" id="AJQ27396.1"/>
    </source>
</evidence>
<keyword evidence="1" id="KW-0812">Transmembrane</keyword>
<dbReference type="STRING" id="1192197.JBW_02046"/>
<dbReference type="EMBL" id="CP010978">
    <property type="protein sequence ID" value="AJQ27396.1"/>
    <property type="molecule type" value="Genomic_DNA"/>
</dbReference>
<gene>
    <name evidence="2" type="ORF">JBW_02046</name>
</gene>
<feature type="transmembrane region" description="Helical" evidence="1">
    <location>
        <begin position="7"/>
        <end position="31"/>
    </location>
</feature>
<reference evidence="2 3" key="1">
    <citation type="journal article" date="2015" name="Genome Announc.">
        <title>Complete Genome Sequence of Pelosinus fermentans JBW45, a Member of a Remarkably Competitive Group of Negativicutes in the Firmicutes Phylum.</title>
        <authorList>
            <person name="De Leon K.B."/>
            <person name="Utturkar S.M."/>
            <person name="Camilleri L.B."/>
            <person name="Elias D.A."/>
            <person name="Arkin A.P."/>
            <person name="Fields M.W."/>
            <person name="Brown S.D."/>
            <person name="Wall J.D."/>
        </authorList>
    </citation>
    <scope>NUCLEOTIDE SEQUENCE [LARGE SCALE GENOMIC DNA]</scope>
    <source>
        <strain evidence="2 3">JBW45</strain>
    </source>
</reference>
<evidence type="ECO:0000256" key="1">
    <source>
        <dbReference type="SAM" id="Phobius"/>
    </source>
</evidence>
<sequence length="32" mass="3778">MLRTYDIMITIAAFYEVGSRFLLIVILKLIFI</sequence>
<dbReference type="AlphaFoldDB" id="I9NXC8"/>
<accession>I9NXC8</accession>
<evidence type="ECO:0000313" key="3">
    <source>
        <dbReference type="Proteomes" id="UP000005361"/>
    </source>
</evidence>
<reference evidence="3" key="2">
    <citation type="submission" date="2015-02" db="EMBL/GenBank/DDBJ databases">
        <title>Complete Genome Sequence of Pelosinus fermentans JBW45.</title>
        <authorList>
            <person name="De Leon K.B."/>
            <person name="Utturkar S.M."/>
            <person name="Camilleri L.B."/>
            <person name="Arkin A.P."/>
            <person name="Fields M.W."/>
            <person name="Brown S.D."/>
            <person name="Wall J.D."/>
        </authorList>
    </citation>
    <scope>NUCLEOTIDE SEQUENCE [LARGE SCALE GENOMIC DNA]</scope>
    <source>
        <strain evidence="3">JBW45</strain>
    </source>
</reference>
<dbReference type="HOGENOM" id="CLU_3390700_0_0_9"/>
<name>I9NXC8_9FIRM</name>
<keyword evidence="1" id="KW-0472">Membrane</keyword>
<proteinExistence type="predicted"/>
<dbReference type="Proteomes" id="UP000005361">
    <property type="component" value="Chromosome"/>
</dbReference>